<keyword evidence="4 11" id="KW-0240">DNA-directed RNA polymerase</keyword>
<accession>A0A9W6D612</accession>
<dbReference type="Pfam" id="PF01192">
    <property type="entry name" value="RNA_pol_Rpb6"/>
    <property type="match status" value="1"/>
</dbReference>
<dbReference type="GO" id="GO:0003677">
    <property type="term" value="F:DNA binding"/>
    <property type="evidence" value="ECO:0007669"/>
    <property type="project" value="UniProtKB-UniRule"/>
</dbReference>
<dbReference type="GO" id="GO:0003899">
    <property type="term" value="F:DNA-directed RNA polymerase activity"/>
    <property type="evidence" value="ECO:0007669"/>
    <property type="project" value="UniProtKB-UniRule"/>
</dbReference>
<reference evidence="13" key="1">
    <citation type="submission" date="2022-12" db="EMBL/GenBank/DDBJ databases">
        <title>Reference genome sequencing for broad-spectrum identification of bacterial and archaeal isolates by mass spectrometry.</title>
        <authorList>
            <person name="Sekiguchi Y."/>
            <person name="Tourlousse D.M."/>
        </authorList>
    </citation>
    <scope>NUCLEOTIDE SEQUENCE</scope>
    <source>
        <strain evidence="13">ASRB1</strain>
    </source>
</reference>
<dbReference type="PANTHER" id="PTHR34476:SF1">
    <property type="entry name" value="DNA-DIRECTED RNA POLYMERASE SUBUNIT OMEGA"/>
    <property type="match status" value="1"/>
</dbReference>
<comment type="subunit">
    <text evidence="11">The RNAP catalytic core consists of 2 alpha, 1 beta, 1 beta' and 1 omega subunit. When a sigma factor is associated with the core the holoenzyme is formed, which can initiate transcription.</text>
</comment>
<dbReference type="InterPro" id="IPR006110">
    <property type="entry name" value="Pol_omega/Rpo6/RPB6"/>
</dbReference>
<gene>
    <name evidence="11" type="primary">rpoZ</name>
    <name evidence="13" type="ORF">DAMNIGENAA_15240</name>
</gene>
<evidence type="ECO:0000256" key="9">
    <source>
        <dbReference type="ARBA" id="ARBA00030998"/>
    </source>
</evidence>
<dbReference type="Proteomes" id="UP001144372">
    <property type="component" value="Unassembled WGS sequence"/>
</dbReference>
<evidence type="ECO:0000313" key="13">
    <source>
        <dbReference type="EMBL" id="GLI34091.1"/>
    </source>
</evidence>
<dbReference type="EC" id="2.7.7.6" evidence="2 11"/>
<evidence type="ECO:0000256" key="5">
    <source>
        <dbReference type="ARBA" id="ARBA00022679"/>
    </source>
</evidence>
<evidence type="ECO:0000256" key="3">
    <source>
        <dbReference type="ARBA" id="ARBA00013725"/>
    </source>
</evidence>
<dbReference type="InterPro" id="IPR036161">
    <property type="entry name" value="RPB6/omega-like_sf"/>
</dbReference>
<evidence type="ECO:0000256" key="2">
    <source>
        <dbReference type="ARBA" id="ARBA00012418"/>
    </source>
</evidence>
<comment type="function">
    <text evidence="11">Promotes RNA polymerase assembly. Latches the N- and C-terminal regions of the beta' subunit thereby facilitating its interaction with the beta and alpha subunits.</text>
</comment>
<dbReference type="Gene3D" id="3.90.940.10">
    <property type="match status" value="1"/>
</dbReference>
<evidence type="ECO:0000256" key="11">
    <source>
        <dbReference type="HAMAP-Rule" id="MF_00366"/>
    </source>
</evidence>
<name>A0A9W6D612_9BACT</name>
<dbReference type="EMBL" id="BSDR01000001">
    <property type="protein sequence ID" value="GLI34091.1"/>
    <property type="molecule type" value="Genomic_DNA"/>
</dbReference>
<comment type="caution">
    <text evidence="13">The sequence shown here is derived from an EMBL/GenBank/DDBJ whole genome shotgun (WGS) entry which is preliminary data.</text>
</comment>
<feature type="region of interest" description="Disordered" evidence="12">
    <location>
        <begin position="98"/>
        <end position="121"/>
    </location>
</feature>
<dbReference type="HAMAP" id="MF_00366">
    <property type="entry name" value="RNApol_bact_RpoZ"/>
    <property type="match status" value="1"/>
</dbReference>
<dbReference type="AlphaFoldDB" id="A0A9W6D612"/>
<dbReference type="PANTHER" id="PTHR34476">
    <property type="entry name" value="DNA-DIRECTED RNA POLYMERASE SUBUNIT OMEGA"/>
    <property type="match status" value="1"/>
</dbReference>
<evidence type="ECO:0000256" key="7">
    <source>
        <dbReference type="ARBA" id="ARBA00023163"/>
    </source>
</evidence>
<sequence>MARVTVEDCLKNVESRFHLVHLAVRRVLQLRSGNAPLVKAPKNKEVVVALREIAAGKVTVENIRQFEEVKPLPEALAAEKEEVTRTEVKEIMDAQAELGASLEYDDSADFEDLDETEQSED</sequence>
<evidence type="ECO:0000256" key="4">
    <source>
        <dbReference type="ARBA" id="ARBA00022478"/>
    </source>
</evidence>
<proteinExistence type="inferred from homology"/>
<dbReference type="GO" id="GO:0006351">
    <property type="term" value="P:DNA-templated transcription"/>
    <property type="evidence" value="ECO:0007669"/>
    <property type="project" value="UniProtKB-UniRule"/>
</dbReference>
<keyword evidence="14" id="KW-1185">Reference proteome</keyword>
<comment type="catalytic activity">
    <reaction evidence="10 11">
        <text>RNA(n) + a ribonucleoside 5'-triphosphate = RNA(n+1) + diphosphate</text>
        <dbReference type="Rhea" id="RHEA:21248"/>
        <dbReference type="Rhea" id="RHEA-COMP:14527"/>
        <dbReference type="Rhea" id="RHEA-COMP:17342"/>
        <dbReference type="ChEBI" id="CHEBI:33019"/>
        <dbReference type="ChEBI" id="CHEBI:61557"/>
        <dbReference type="ChEBI" id="CHEBI:140395"/>
        <dbReference type="EC" id="2.7.7.6"/>
    </reaction>
</comment>
<keyword evidence="5 11" id="KW-0808">Transferase</keyword>
<evidence type="ECO:0000256" key="6">
    <source>
        <dbReference type="ARBA" id="ARBA00022695"/>
    </source>
</evidence>
<dbReference type="NCBIfam" id="TIGR00690">
    <property type="entry name" value="rpoZ"/>
    <property type="match status" value="1"/>
</dbReference>
<keyword evidence="7 11" id="KW-0804">Transcription</keyword>
<comment type="similarity">
    <text evidence="1 11">Belongs to the RNA polymerase subunit omega family.</text>
</comment>
<evidence type="ECO:0000256" key="1">
    <source>
        <dbReference type="ARBA" id="ARBA00006711"/>
    </source>
</evidence>
<evidence type="ECO:0000256" key="8">
    <source>
        <dbReference type="ARBA" id="ARBA00029924"/>
    </source>
</evidence>
<dbReference type="SMART" id="SM01409">
    <property type="entry name" value="RNA_pol_Rpb6"/>
    <property type="match status" value="1"/>
</dbReference>
<dbReference type="GO" id="GO:0000428">
    <property type="term" value="C:DNA-directed RNA polymerase complex"/>
    <property type="evidence" value="ECO:0007669"/>
    <property type="project" value="UniProtKB-KW"/>
</dbReference>
<feature type="compositionally biased region" description="Acidic residues" evidence="12">
    <location>
        <begin position="103"/>
        <end position="121"/>
    </location>
</feature>
<evidence type="ECO:0000313" key="14">
    <source>
        <dbReference type="Proteomes" id="UP001144372"/>
    </source>
</evidence>
<dbReference type="SUPFAM" id="SSF63562">
    <property type="entry name" value="RPB6/omega subunit-like"/>
    <property type="match status" value="1"/>
</dbReference>
<protein>
    <recommendedName>
        <fullName evidence="3 11">DNA-directed RNA polymerase subunit omega</fullName>
        <shortName evidence="11">RNAP omega subunit</shortName>
        <ecNumber evidence="2 11">2.7.7.6</ecNumber>
    </recommendedName>
    <alternativeName>
        <fullName evidence="9 11">RNA polymerase omega subunit</fullName>
    </alternativeName>
    <alternativeName>
        <fullName evidence="8 11">Transcriptase subunit omega</fullName>
    </alternativeName>
</protein>
<evidence type="ECO:0000256" key="10">
    <source>
        <dbReference type="ARBA" id="ARBA00048552"/>
    </source>
</evidence>
<keyword evidence="6 11" id="KW-0548">Nucleotidyltransferase</keyword>
<evidence type="ECO:0000256" key="12">
    <source>
        <dbReference type="SAM" id="MobiDB-lite"/>
    </source>
</evidence>
<organism evidence="13 14">
    <name type="scientific">Desulforhabdus amnigena</name>
    <dbReference type="NCBI Taxonomy" id="40218"/>
    <lineage>
        <taxon>Bacteria</taxon>
        <taxon>Pseudomonadati</taxon>
        <taxon>Thermodesulfobacteriota</taxon>
        <taxon>Syntrophobacteria</taxon>
        <taxon>Syntrophobacterales</taxon>
        <taxon>Syntrophobacteraceae</taxon>
        <taxon>Desulforhabdus</taxon>
    </lineage>
</organism>
<dbReference type="InterPro" id="IPR003716">
    <property type="entry name" value="DNA-dir_RNA_pol_omega"/>
</dbReference>